<feature type="compositionally biased region" description="Low complexity" evidence="7">
    <location>
        <begin position="291"/>
        <end position="314"/>
    </location>
</feature>
<dbReference type="GO" id="GO:0003676">
    <property type="term" value="F:nucleic acid binding"/>
    <property type="evidence" value="ECO:0007669"/>
    <property type="project" value="InterPro"/>
</dbReference>
<proteinExistence type="inferred from homology"/>
<dbReference type="InterPro" id="IPR045211">
    <property type="entry name" value="TFP11/STIP/Ntr1"/>
</dbReference>
<feature type="region of interest" description="Disordered" evidence="7">
    <location>
        <begin position="902"/>
        <end position="933"/>
    </location>
</feature>
<reference evidence="11" key="1">
    <citation type="submission" date="2014-06" db="EMBL/GenBank/DDBJ databases">
        <authorList>
            <person name="Berkman P.J."/>
        </authorList>
    </citation>
    <scope>NUCLEOTIDE SEQUENCE [LARGE SCALE GENOMIC DNA]</scope>
</reference>
<evidence type="ECO:0000313" key="10">
    <source>
        <dbReference type="EMBL" id="CDW97168.1"/>
    </source>
</evidence>
<dbReference type="Pfam" id="PF07842">
    <property type="entry name" value="GCFC"/>
    <property type="match status" value="1"/>
</dbReference>
<dbReference type="STRING" id="49012.A0A0F7S914"/>
<keyword evidence="4" id="KW-0747">Spliceosome</keyword>
<dbReference type="SMART" id="SM00443">
    <property type="entry name" value="G_patch"/>
    <property type="match status" value="1"/>
</dbReference>
<evidence type="ECO:0000256" key="1">
    <source>
        <dbReference type="ARBA" id="ARBA00004123"/>
    </source>
</evidence>
<reference evidence="9" key="3">
    <citation type="submission" date="2014-06" db="EMBL/GenBank/DDBJ databases">
        <authorList>
            <person name="Ju J."/>
            <person name="Zhang J."/>
        </authorList>
    </citation>
    <scope>NUCLEOTIDE SEQUENCE</scope>
    <source>
        <strain evidence="9">SscI8</strain>
    </source>
</reference>
<feature type="compositionally biased region" description="Low complexity" evidence="7">
    <location>
        <begin position="923"/>
        <end position="933"/>
    </location>
</feature>
<feature type="region of interest" description="Disordered" evidence="7">
    <location>
        <begin position="1"/>
        <end position="318"/>
    </location>
</feature>
<feature type="compositionally biased region" description="Low complexity" evidence="7">
    <location>
        <begin position="183"/>
        <end position="196"/>
    </location>
</feature>
<feature type="compositionally biased region" description="Basic and acidic residues" evidence="7">
    <location>
        <begin position="167"/>
        <end position="177"/>
    </location>
</feature>
<dbReference type="PANTHER" id="PTHR23329">
    <property type="entry name" value="TUFTELIN-INTERACTING PROTEIN 11-RELATED"/>
    <property type="match status" value="1"/>
</dbReference>
<feature type="compositionally biased region" description="Basic and acidic residues" evidence="7">
    <location>
        <begin position="362"/>
        <end position="406"/>
    </location>
</feature>
<dbReference type="OrthoDB" id="4822at2759"/>
<dbReference type="Pfam" id="PF12457">
    <property type="entry name" value="TIP_N"/>
    <property type="match status" value="1"/>
</dbReference>
<gene>
    <name evidence="10" type="primary">SSCI24870.1</name>
    <name evidence="9" type="ORF">SPSC_04395</name>
</gene>
<name>A0A0F7S914_9BASI</name>
<evidence type="ECO:0000256" key="7">
    <source>
        <dbReference type="SAM" id="MobiDB-lite"/>
    </source>
</evidence>
<dbReference type="Pfam" id="PF01585">
    <property type="entry name" value="G-patch"/>
    <property type="match status" value="1"/>
</dbReference>
<feature type="compositionally biased region" description="Basic and acidic residues" evidence="7">
    <location>
        <begin position="131"/>
        <end position="143"/>
    </location>
</feature>
<reference evidence="10" key="2">
    <citation type="submission" date="2014-06" db="EMBL/GenBank/DDBJ databases">
        <authorList>
            <person name="Berkman J.Paul."/>
        </authorList>
    </citation>
    <scope>NUCLEOTIDE SEQUENCE [LARGE SCALE GENOMIC DNA]</scope>
</reference>
<dbReference type="PANTHER" id="PTHR23329:SF1">
    <property type="entry name" value="TUFTELIN-INTERACTING PROTEIN 11"/>
    <property type="match status" value="1"/>
</dbReference>
<keyword evidence="11" id="KW-1185">Reference proteome</keyword>
<evidence type="ECO:0000256" key="6">
    <source>
        <dbReference type="ARBA" id="ARBA00023242"/>
    </source>
</evidence>
<dbReference type="EMBL" id="CCFA01001304">
    <property type="protein sequence ID" value="CDW97168.1"/>
    <property type="molecule type" value="Genomic_DNA"/>
</dbReference>
<comment type="similarity">
    <text evidence="2">Belongs to the TFP11/STIP family.</text>
</comment>
<dbReference type="Proteomes" id="UP000242770">
    <property type="component" value="Unassembled WGS sequence"/>
</dbReference>
<evidence type="ECO:0000256" key="4">
    <source>
        <dbReference type="ARBA" id="ARBA00022728"/>
    </source>
</evidence>
<feature type="region of interest" description="Disordered" evidence="7">
    <location>
        <begin position="356"/>
        <end position="421"/>
    </location>
</feature>
<dbReference type="InterPro" id="IPR000467">
    <property type="entry name" value="G_patch_dom"/>
</dbReference>
<evidence type="ECO:0000256" key="3">
    <source>
        <dbReference type="ARBA" id="ARBA00022664"/>
    </source>
</evidence>
<dbReference type="AlphaFoldDB" id="A0A0F7S914"/>
<dbReference type="EMBL" id="LK056678">
    <property type="protein sequence ID" value="CDR88568.1"/>
    <property type="molecule type" value="Genomic_DNA"/>
</dbReference>
<feature type="domain" description="G-patch" evidence="8">
    <location>
        <begin position="325"/>
        <end position="362"/>
    </location>
</feature>
<feature type="compositionally biased region" description="Polar residues" evidence="7">
    <location>
        <begin position="205"/>
        <end position="215"/>
    </location>
</feature>
<comment type="subcellular location">
    <subcellularLocation>
        <location evidence="1">Nucleus</location>
    </subcellularLocation>
</comment>
<dbReference type="GO" id="GO:0000390">
    <property type="term" value="P:spliceosomal complex disassembly"/>
    <property type="evidence" value="ECO:0007669"/>
    <property type="project" value="InterPro"/>
</dbReference>
<accession>A0A0F7S914</accession>
<evidence type="ECO:0000313" key="11">
    <source>
        <dbReference type="Proteomes" id="UP000242770"/>
    </source>
</evidence>
<organism evidence="10 11">
    <name type="scientific">Sporisorium scitamineum</name>
    <dbReference type="NCBI Taxonomy" id="49012"/>
    <lineage>
        <taxon>Eukaryota</taxon>
        <taxon>Fungi</taxon>
        <taxon>Dikarya</taxon>
        <taxon>Basidiomycota</taxon>
        <taxon>Ustilaginomycotina</taxon>
        <taxon>Ustilaginomycetes</taxon>
        <taxon>Ustilaginales</taxon>
        <taxon>Ustilaginaceae</taxon>
        <taxon>Sporisorium</taxon>
    </lineage>
</organism>
<keyword evidence="3" id="KW-0507">mRNA processing</keyword>
<dbReference type="InterPro" id="IPR022783">
    <property type="entry name" value="GCFC_dom"/>
</dbReference>
<feature type="compositionally biased region" description="Basic and acidic residues" evidence="7">
    <location>
        <begin position="85"/>
        <end position="96"/>
    </location>
</feature>
<evidence type="ECO:0000259" key="8">
    <source>
        <dbReference type="PROSITE" id="PS50174"/>
    </source>
</evidence>
<evidence type="ECO:0000256" key="5">
    <source>
        <dbReference type="ARBA" id="ARBA00023187"/>
    </source>
</evidence>
<dbReference type="GO" id="GO:0071008">
    <property type="term" value="C:U2-type post-mRNA release spliceosomal complex"/>
    <property type="evidence" value="ECO:0007669"/>
    <property type="project" value="TreeGrafter"/>
</dbReference>
<evidence type="ECO:0000256" key="2">
    <source>
        <dbReference type="ARBA" id="ARBA00010900"/>
    </source>
</evidence>
<sequence length="1018" mass="113149">MARRKDHPFDQHDHDDDSDTSSDDGREFQMDDFNDDVNSGSGLGFAHQPVRKKMRRTKEQAIYGIFGDDDDQVNEQEGGTGRTVRARDARGRKIDYRAGQAFVPASTSKPAAPEQEPSNDMSDQGSSSKLSAEEDNRLHSQDEGKEDDFQPVSFFSTRRGIGSTAGKEPREPREPRPIKKSSRAGIGARAGIGSASTNAEAGPSSRRSGLTSLSMFVSAGATKPSDTSVPPHNVTPDEPVRPSESESTPVVAAAQTSPADEKNLTTVEAEELSAAGLPTSFSAPPRPPAPSSTFQRSSKPSKPDSSSIPKTSIKFGGKFDPSAYLASMGWTGGGLGKSGQGIVNPIEVQLRPERAGIAYGGIKEKTKQAKDEARRRGEAVSSDQEERHQCRKQDCSKKDKEKKEQRAWTAAEKKPRKPKIEHRTYEQIIAEIGALPNTHSTLSKIYDASSGEMREVSDLATALGRKGVPSATKADQLPELQHNLRLICETNAQTLTALAREGVQIQDRRRWLTREAEVVQRKKAVEERKIVRVRGVLELVKRLEEVSVRVGENEDESVLAEFTPLIQQLAQEYEDEISELALDEAVVGAVAPILSKLWSNWKPLKQPTLTTTYLSTWRPLLPTQDTAADKAATMTPYDTLLWTFWMQPIRSTLNNDWKPHHPSAAITLLEAWRDLLPRFIWDNVIEQIALPKLRRCIAGWDARSSKWGLEHVVFPWLPVLGVERMQDVLLDARRRLRSALKACSVSGGPSRGLGEWKRFYASNVGADDWETLLLSTVVPRLSSHLSKLAISKNTEEQDLSPLHDMLQWRKVVRRSVLLRVLAVGFFPKWLEVLCGRLKASPAEWGSIVNWYQFWRRWWVTESKLLRDEEVEEGENVVNIGFCTGLDLINSALDMTPERRMLLQPPPFAPRSQHQPTIDPPPRTTSTTAPTTEETASFRTVLSEQLALHDLFLFKTSQVQPTGITTTATVWRVSATLPAATGPKRTNSTLIYVEDDVVFQQQAAEWVPVSIEQLVKSLA</sequence>
<dbReference type="PROSITE" id="PS50174">
    <property type="entry name" value="G_PATCH"/>
    <property type="match status" value="1"/>
</dbReference>
<keyword evidence="6" id="KW-0539">Nucleus</keyword>
<dbReference type="InterPro" id="IPR022159">
    <property type="entry name" value="STIP/TFIP11_N"/>
</dbReference>
<keyword evidence="5" id="KW-0508">mRNA splicing</keyword>
<feature type="compositionally biased region" description="Polar residues" evidence="7">
    <location>
        <begin position="116"/>
        <end position="130"/>
    </location>
</feature>
<evidence type="ECO:0000313" key="9">
    <source>
        <dbReference type="EMBL" id="CDR88568.1"/>
    </source>
</evidence>
<protein>
    <submittedName>
        <fullName evidence="9">Related to Tuftelin-interacting protein 11</fullName>
    </submittedName>
</protein>